<dbReference type="Proteomes" id="UP000036426">
    <property type="component" value="Unassembled WGS sequence"/>
</dbReference>
<evidence type="ECO:0008006" key="3">
    <source>
        <dbReference type="Google" id="ProtNLM"/>
    </source>
</evidence>
<gene>
    <name evidence="1" type="ORF">ABT58_20635</name>
</gene>
<dbReference type="PANTHER" id="PTHR11102:SF160">
    <property type="entry name" value="ERAD-ASSOCIATED E3 UBIQUITIN-PROTEIN LIGASE COMPONENT HRD3"/>
    <property type="match status" value="1"/>
</dbReference>
<organism evidence="1 2">
    <name type="scientific">Photobacterium aphoticum</name>
    <dbReference type="NCBI Taxonomy" id="754436"/>
    <lineage>
        <taxon>Bacteria</taxon>
        <taxon>Pseudomonadati</taxon>
        <taxon>Pseudomonadota</taxon>
        <taxon>Gammaproteobacteria</taxon>
        <taxon>Vibrionales</taxon>
        <taxon>Vibrionaceae</taxon>
        <taxon>Photobacterium</taxon>
    </lineage>
</organism>
<keyword evidence="2" id="KW-1185">Reference proteome</keyword>
<reference evidence="1 2" key="1">
    <citation type="submission" date="2015-05" db="EMBL/GenBank/DDBJ databases">
        <title>Photobacterium galathea sp. nov.</title>
        <authorList>
            <person name="Machado H."/>
            <person name="Gram L."/>
        </authorList>
    </citation>
    <scope>NUCLEOTIDE SEQUENCE [LARGE SCALE GENOMIC DNA]</scope>
    <source>
        <strain evidence="1 2">DSM 25995</strain>
    </source>
</reference>
<dbReference type="EMBL" id="LDOV01000042">
    <property type="protein sequence ID" value="KLU98827.1"/>
    <property type="molecule type" value="Genomic_DNA"/>
</dbReference>
<dbReference type="Pfam" id="PF08238">
    <property type="entry name" value="Sel1"/>
    <property type="match status" value="3"/>
</dbReference>
<dbReference type="OrthoDB" id="5829954at2"/>
<dbReference type="RefSeq" id="WP_047876334.1">
    <property type="nucleotide sequence ID" value="NZ_BMYC01000029.1"/>
</dbReference>
<accession>A0A0J1GGI1</accession>
<dbReference type="AlphaFoldDB" id="A0A0J1GGI1"/>
<evidence type="ECO:0000313" key="1">
    <source>
        <dbReference type="EMBL" id="KLU98827.1"/>
    </source>
</evidence>
<dbReference type="Gene3D" id="1.25.40.10">
    <property type="entry name" value="Tetratricopeptide repeat domain"/>
    <property type="match status" value="2"/>
</dbReference>
<evidence type="ECO:0000313" key="2">
    <source>
        <dbReference type="Proteomes" id="UP000036426"/>
    </source>
</evidence>
<protein>
    <recommendedName>
        <fullName evidence="3">Sel1 repeat family protein</fullName>
    </recommendedName>
</protein>
<dbReference type="InterPro" id="IPR006597">
    <property type="entry name" value="Sel1-like"/>
</dbReference>
<comment type="caution">
    <text evidence="1">The sequence shown here is derived from an EMBL/GenBank/DDBJ whole genome shotgun (WGS) entry which is preliminary data.</text>
</comment>
<dbReference type="PATRIC" id="fig|754436.4.peg.4346"/>
<dbReference type="PANTHER" id="PTHR11102">
    <property type="entry name" value="SEL-1-LIKE PROTEIN"/>
    <property type="match status" value="1"/>
</dbReference>
<proteinExistence type="predicted"/>
<dbReference type="SMART" id="SM00671">
    <property type="entry name" value="SEL1"/>
    <property type="match status" value="2"/>
</dbReference>
<dbReference type="InterPro" id="IPR050767">
    <property type="entry name" value="Sel1_AlgK"/>
</dbReference>
<sequence>MDFLVVVIISVVMLFIWQVYRMKQMPVHELVVECLNRHQFKEALAILSNDVDKGNYESAVMMAEVIEKFGLKDADDPSNELFQPIYWYEKAALLDEAFNGTYRLGLRLGRLPNGTVIDDGRERLELILLIDAANGKAEQQYELGMLYSNFLWDTKKIEESQYWLDKAAEQGHEKALFEIGSRYISENLNNTDDYGSELAQQARQYISKAVSLGYQPARKTYADMLIKGIGGDKQLREAEGILLTLCEEFHDQAENDKYIIDILVLEERLAKLYVELNDWDNARLYFEKYAEYGKSGEIALANFLLDHSHSVDDHARALSLVKEGADGWHTDVLAIWGKAYETGRGVSKNLPKAAMHYQLASITLNPRHIESKQALTAQLTTLEKHEVTILEKEYRALHPISEERQRSINYCYASNLLKKEDLSCEEAEEGLALLKQCALAGAEDVLTEIADVYMKLNKHFECALWLKVSMLGESVPTIANDPVFDRSGFICSNLYKTFTDEEKSRIEKDARMLFEQIEKKHDDEI</sequence>
<name>A0A0J1GGI1_9GAMM</name>
<dbReference type="InterPro" id="IPR011990">
    <property type="entry name" value="TPR-like_helical_dom_sf"/>
</dbReference>
<dbReference type="SUPFAM" id="SSF81901">
    <property type="entry name" value="HCP-like"/>
    <property type="match status" value="1"/>
</dbReference>